<evidence type="ECO:0000256" key="10">
    <source>
        <dbReference type="ARBA" id="ARBA00024596"/>
    </source>
</evidence>
<comment type="catalytic activity">
    <reaction evidence="20">
        <text>N(6)-methyl-dATP + H2O = N(6)-methyl-dAMP + diphosphate + H(+)</text>
        <dbReference type="Rhea" id="RHEA:67604"/>
        <dbReference type="ChEBI" id="CHEBI:15377"/>
        <dbReference type="ChEBI" id="CHEBI:15378"/>
        <dbReference type="ChEBI" id="CHEBI:33019"/>
        <dbReference type="ChEBI" id="CHEBI:169976"/>
        <dbReference type="ChEBI" id="CHEBI:172872"/>
    </reaction>
    <physiologicalReaction direction="left-to-right" evidence="20">
        <dbReference type="Rhea" id="RHEA:67605"/>
    </physiologicalReaction>
</comment>
<evidence type="ECO:0000256" key="14">
    <source>
        <dbReference type="ARBA" id="ARBA00030634"/>
    </source>
</evidence>
<comment type="catalytic activity">
    <reaction evidence="18">
        <text>N(6)-methyl-ATP + H2O = N(6)-methyl-AMP + diphosphate + H(+)</text>
        <dbReference type="Rhea" id="RHEA:67608"/>
        <dbReference type="ChEBI" id="CHEBI:15377"/>
        <dbReference type="ChEBI" id="CHEBI:15378"/>
        <dbReference type="ChEBI" id="CHEBI:33019"/>
        <dbReference type="ChEBI" id="CHEBI:144842"/>
        <dbReference type="ChEBI" id="CHEBI:172873"/>
    </reaction>
    <physiologicalReaction direction="left-to-right" evidence="18">
        <dbReference type="Rhea" id="RHEA:67609"/>
    </physiologicalReaction>
</comment>
<feature type="domain" description="Nudix hydrolase" evidence="22">
    <location>
        <begin position="10"/>
        <end position="136"/>
    </location>
</feature>
<keyword evidence="4" id="KW-0479">Metal-binding</keyword>
<dbReference type="GO" id="GO:0042262">
    <property type="term" value="P:DNA protection"/>
    <property type="evidence" value="ECO:0007669"/>
    <property type="project" value="InterPro"/>
</dbReference>
<dbReference type="SUPFAM" id="SSF55811">
    <property type="entry name" value="Nudix"/>
    <property type="match status" value="1"/>
</dbReference>
<dbReference type="CDD" id="cd03427">
    <property type="entry name" value="NUDIX_MTH1_Nudt1"/>
    <property type="match status" value="1"/>
</dbReference>
<comment type="function">
    <text evidence="21">Oxidized purine nucleoside triphosphate hydrolase which is a prominent sanitizer of the oxidized nucleotide pool. Catalyzes the hydrolysis of 2-oxo-dATP (2-hydroxy-dATP) into 2-oxo-dAMP. Also has a significant hydrolase activity toward 2-oxo-ATP, 8-oxo-dGTP and 8-oxo-dATP. Through the hydrolysis of oxidized purine nucleoside triphosphates, prevents their incorporation into DNA and the subsequent transversions A:T to C:G and G:C to T:A. Also catalyzes the hydrolysis of methylated purine nucleoside triphosphate preventing their integration into DNA. Through this antimutagenic activity protects cells from oxidative stress.</text>
</comment>
<evidence type="ECO:0000256" key="3">
    <source>
        <dbReference type="ARBA" id="ARBA00011245"/>
    </source>
</evidence>
<evidence type="ECO:0000256" key="5">
    <source>
        <dbReference type="ARBA" id="ARBA00022801"/>
    </source>
</evidence>
<organism evidence="23 24">
    <name type="scientific">Candidatus Gottesmanbacteria bacterium RIFCSPHIGHO2_01_FULL_42_12</name>
    <dbReference type="NCBI Taxonomy" id="1798377"/>
    <lineage>
        <taxon>Bacteria</taxon>
        <taxon>Candidatus Gottesmaniibacteriota</taxon>
    </lineage>
</organism>
<dbReference type="InterPro" id="IPR003563">
    <property type="entry name" value="8ODP"/>
</dbReference>
<dbReference type="PANTHER" id="PTHR43758">
    <property type="entry name" value="7,8-DIHYDRO-8-OXOGUANINE TRIPHOSPHATASE"/>
    <property type="match status" value="1"/>
</dbReference>
<dbReference type="Proteomes" id="UP000178681">
    <property type="component" value="Unassembled WGS sequence"/>
</dbReference>
<dbReference type="PROSITE" id="PS51462">
    <property type="entry name" value="NUDIX"/>
    <property type="match status" value="1"/>
</dbReference>
<evidence type="ECO:0000256" key="7">
    <source>
        <dbReference type="ARBA" id="ARBA00024448"/>
    </source>
</evidence>
<evidence type="ECO:0000313" key="23">
    <source>
        <dbReference type="EMBL" id="OGG07437.1"/>
    </source>
</evidence>
<evidence type="ECO:0000256" key="1">
    <source>
        <dbReference type="ARBA" id="ARBA00001946"/>
    </source>
</evidence>
<evidence type="ECO:0000256" key="20">
    <source>
        <dbReference type="ARBA" id="ARBA00049032"/>
    </source>
</evidence>
<evidence type="ECO:0000256" key="11">
    <source>
        <dbReference type="ARBA" id="ARBA00026103"/>
    </source>
</evidence>
<evidence type="ECO:0000256" key="13">
    <source>
        <dbReference type="ARBA" id="ARBA00029673"/>
    </source>
</evidence>
<dbReference type="EC" id="3.6.1.56" evidence="11"/>
<comment type="catalytic activity">
    <reaction evidence="19">
        <text>O(6)-methyl-dGTP + H2O = O(6)-methyl-dGMP + diphosphate + H(+)</text>
        <dbReference type="Rhea" id="RHEA:67600"/>
        <dbReference type="ChEBI" id="CHEBI:15377"/>
        <dbReference type="ChEBI" id="CHEBI:15378"/>
        <dbReference type="ChEBI" id="CHEBI:33019"/>
        <dbReference type="ChEBI" id="CHEBI:169974"/>
        <dbReference type="ChEBI" id="CHEBI:169975"/>
    </reaction>
    <physiologicalReaction direction="left-to-right" evidence="19">
        <dbReference type="Rhea" id="RHEA:67601"/>
    </physiologicalReaction>
</comment>
<dbReference type="GO" id="GO:0008413">
    <property type="term" value="F:8-oxo-7,8-dihydroguanosine triphosphate pyrophosphatase activity"/>
    <property type="evidence" value="ECO:0007669"/>
    <property type="project" value="InterPro"/>
</dbReference>
<dbReference type="EMBL" id="MFJG01000005">
    <property type="protein sequence ID" value="OGG07437.1"/>
    <property type="molecule type" value="Genomic_DNA"/>
</dbReference>
<dbReference type="PANTHER" id="PTHR43758:SF2">
    <property type="entry name" value="OXIDIZED PURINE NUCLEOSIDE TRIPHOSPHATE HYDROLASE"/>
    <property type="match status" value="1"/>
</dbReference>
<dbReference type="GO" id="GO:0008828">
    <property type="term" value="F:dATP diphosphatase activity"/>
    <property type="evidence" value="ECO:0007669"/>
    <property type="project" value="UniProtKB-EC"/>
</dbReference>
<dbReference type="Gene3D" id="3.90.79.10">
    <property type="entry name" value="Nucleoside Triphosphate Pyrophosphohydrolase"/>
    <property type="match status" value="1"/>
</dbReference>
<accession>A0A1F5Z5I8</accession>
<dbReference type="STRING" id="1798377.A2872_02440"/>
<dbReference type="GO" id="GO:0005737">
    <property type="term" value="C:cytoplasm"/>
    <property type="evidence" value="ECO:0007669"/>
    <property type="project" value="TreeGrafter"/>
</dbReference>
<comment type="similarity">
    <text evidence="2">Belongs to the Nudix hydrolase family.</text>
</comment>
<evidence type="ECO:0000256" key="15">
    <source>
        <dbReference type="ARBA" id="ARBA00030682"/>
    </source>
</evidence>
<evidence type="ECO:0000313" key="24">
    <source>
        <dbReference type="Proteomes" id="UP000178681"/>
    </source>
</evidence>
<name>A0A1F5Z5I8_9BACT</name>
<keyword evidence="6" id="KW-0460">Magnesium</keyword>
<sequence length="162" mass="18928">MSHFLCYTKLVTQAVIIYLLRNNQVCLGRKMRGHGVGKWNGYGGKLENGESPKGATVRELFEESGVRVEEKDLTKVAQINYKEDKGEWMVYVYTATNFLGVPQPSEEMEPQWFDLDKIPYSQMWENDKLWLEKIFQGEKFNATFWHDNDGKILRHEFTPITV</sequence>
<proteinExistence type="inferred from homology"/>
<comment type="catalytic activity">
    <reaction evidence="8">
        <text>2-oxo-dATP + H2O = 2-oxo-dAMP + diphosphate + H(+)</text>
        <dbReference type="Rhea" id="RHEA:31583"/>
        <dbReference type="ChEBI" id="CHEBI:15377"/>
        <dbReference type="ChEBI" id="CHEBI:15378"/>
        <dbReference type="ChEBI" id="CHEBI:33019"/>
        <dbReference type="ChEBI" id="CHEBI:63212"/>
        <dbReference type="ChEBI" id="CHEBI:77897"/>
        <dbReference type="EC" id="3.6.1.56"/>
    </reaction>
    <physiologicalReaction direction="left-to-right" evidence="8">
        <dbReference type="Rhea" id="RHEA:31584"/>
    </physiologicalReaction>
</comment>
<comment type="catalytic activity">
    <reaction evidence="7">
        <text>8-oxo-dATP + H2O = 8-oxo-dAMP + diphosphate + H(+)</text>
        <dbReference type="Rhea" id="RHEA:65396"/>
        <dbReference type="ChEBI" id="CHEBI:15377"/>
        <dbReference type="ChEBI" id="CHEBI:15378"/>
        <dbReference type="ChEBI" id="CHEBI:33019"/>
        <dbReference type="ChEBI" id="CHEBI:71361"/>
        <dbReference type="ChEBI" id="CHEBI:172871"/>
    </reaction>
    <physiologicalReaction direction="left-to-right" evidence="7">
        <dbReference type="Rhea" id="RHEA:65397"/>
    </physiologicalReaction>
</comment>
<evidence type="ECO:0000256" key="12">
    <source>
        <dbReference type="ARBA" id="ARBA00026218"/>
    </source>
</evidence>
<comment type="catalytic activity">
    <reaction evidence="9">
        <text>8-oxo-dGTP + H2O = 8-oxo-dGMP + diphosphate + H(+)</text>
        <dbReference type="Rhea" id="RHEA:31575"/>
        <dbReference type="ChEBI" id="CHEBI:15377"/>
        <dbReference type="ChEBI" id="CHEBI:15378"/>
        <dbReference type="ChEBI" id="CHEBI:33019"/>
        <dbReference type="ChEBI" id="CHEBI:63224"/>
        <dbReference type="ChEBI" id="CHEBI:77896"/>
    </reaction>
    <physiologicalReaction direction="left-to-right" evidence="9">
        <dbReference type="Rhea" id="RHEA:31576"/>
    </physiologicalReaction>
</comment>
<dbReference type="PRINTS" id="PR01403">
    <property type="entry name" value="8OXTPHPHTASE"/>
</dbReference>
<keyword evidence="5" id="KW-0378">Hydrolase</keyword>
<evidence type="ECO:0000256" key="9">
    <source>
        <dbReference type="ARBA" id="ARBA00024486"/>
    </source>
</evidence>
<comment type="cofactor">
    <cofactor evidence="1">
        <name>Mg(2+)</name>
        <dbReference type="ChEBI" id="CHEBI:18420"/>
    </cofactor>
</comment>
<dbReference type="InterPro" id="IPR000086">
    <property type="entry name" value="NUDIX_hydrolase_dom"/>
</dbReference>
<evidence type="ECO:0000256" key="16">
    <source>
        <dbReference type="ARBA" id="ARBA00031927"/>
    </source>
</evidence>
<gene>
    <name evidence="23" type="ORF">A2872_02440</name>
</gene>
<evidence type="ECO:0000256" key="19">
    <source>
        <dbReference type="ARBA" id="ARBA00048894"/>
    </source>
</evidence>
<evidence type="ECO:0000256" key="17">
    <source>
        <dbReference type="ARBA" id="ARBA00032071"/>
    </source>
</evidence>
<dbReference type="GO" id="GO:0046872">
    <property type="term" value="F:metal ion binding"/>
    <property type="evidence" value="ECO:0007669"/>
    <property type="project" value="UniProtKB-KW"/>
</dbReference>
<evidence type="ECO:0000256" key="4">
    <source>
        <dbReference type="ARBA" id="ARBA00022723"/>
    </source>
</evidence>
<reference evidence="23 24" key="1">
    <citation type="journal article" date="2016" name="Nat. Commun.">
        <title>Thousands of microbial genomes shed light on interconnected biogeochemical processes in an aquifer system.</title>
        <authorList>
            <person name="Anantharaman K."/>
            <person name="Brown C.T."/>
            <person name="Hug L.A."/>
            <person name="Sharon I."/>
            <person name="Castelle C.J."/>
            <person name="Probst A.J."/>
            <person name="Thomas B.C."/>
            <person name="Singh A."/>
            <person name="Wilkins M.J."/>
            <person name="Karaoz U."/>
            <person name="Brodie E.L."/>
            <person name="Williams K.H."/>
            <person name="Hubbard S.S."/>
            <person name="Banfield J.F."/>
        </authorList>
    </citation>
    <scope>NUCLEOTIDE SEQUENCE [LARGE SCALE GENOMIC DNA]</scope>
</reference>
<evidence type="ECO:0000256" key="18">
    <source>
        <dbReference type="ARBA" id="ARBA00048002"/>
    </source>
</evidence>
<evidence type="ECO:0000256" key="2">
    <source>
        <dbReference type="ARBA" id="ARBA00005582"/>
    </source>
</evidence>
<comment type="caution">
    <text evidence="23">The sequence shown here is derived from an EMBL/GenBank/DDBJ whole genome shotgun (WGS) entry which is preliminary data.</text>
</comment>
<evidence type="ECO:0000256" key="6">
    <source>
        <dbReference type="ARBA" id="ARBA00022842"/>
    </source>
</evidence>
<dbReference type="InterPro" id="IPR015797">
    <property type="entry name" value="NUDIX_hydrolase-like_dom_sf"/>
</dbReference>
<evidence type="ECO:0000256" key="8">
    <source>
        <dbReference type="ARBA" id="ARBA00024459"/>
    </source>
</evidence>
<comment type="subunit">
    <text evidence="3">Monomer.</text>
</comment>
<dbReference type="Pfam" id="PF00293">
    <property type="entry name" value="NUDIX"/>
    <property type="match status" value="1"/>
</dbReference>
<evidence type="ECO:0000256" key="21">
    <source>
        <dbReference type="ARBA" id="ARBA00053094"/>
    </source>
</evidence>
<dbReference type="AlphaFoldDB" id="A0A1F5Z5I8"/>
<protein>
    <recommendedName>
        <fullName evidence="12">Oxidized purine nucleoside triphosphate hydrolase</fullName>
        <ecNumber evidence="11">3.6.1.56</ecNumber>
    </recommendedName>
    <alternativeName>
        <fullName evidence="16">2-hydroxy-dATP diphosphatase</fullName>
    </alternativeName>
    <alternativeName>
        <fullName evidence="15">7,8-dihydro-8-oxoguanine triphosphatase</fullName>
    </alternativeName>
    <alternativeName>
        <fullName evidence="14">8-oxo-dGTPase</fullName>
    </alternativeName>
    <alternativeName>
        <fullName evidence="17">Methylated purine nucleoside triphosphate hydrolase</fullName>
    </alternativeName>
    <alternativeName>
        <fullName evidence="13">Nucleoside diphosphate-linked moiety X motif 1</fullName>
    </alternativeName>
</protein>
<comment type="catalytic activity">
    <reaction evidence="10">
        <text>2-oxo-ATP + H2O = 2-oxo-AMP + diphosphate + H(+)</text>
        <dbReference type="Rhea" id="RHEA:67392"/>
        <dbReference type="ChEBI" id="CHEBI:15377"/>
        <dbReference type="ChEBI" id="CHEBI:15378"/>
        <dbReference type="ChEBI" id="CHEBI:33019"/>
        <dbReference type="ChEBI" id="CHEBI:71395"/>
        <dbReference type="ChEBI" id="CHEBI:172878"/>
    </reaction>
    <physiologicalReaction direction="left-to-right" evidence="10">
        <dbReference type="Rhea" id="RHEA:67393"/>
    </physiologicalReaction>
</comment>
<evidence type="ECO:0000259" key="22">
    <source>
        <dbReference type="PROSITE" id="PS51462"/>
    </source>
</evidence>